<accession>A0A7M4EGD2</accession>
<dbReference type="OMA" id="MDRDFKT"/>
<dbReference type="Pfam" id="PF15818">
    <property type="entry name" value="CCDC73"/>
    <property type="match status" value="1"/>
</dbReference>
<protein>
    <recommendedName>
        <fullName evidence="3">Coiled-coil domain containing 73</fullName>
    </recommendedName>
</protein>
<keyword evidence="2" id="KW-1185">Reference proteome</keyword>
<name>A0A7M4EGD2_CROPO</name>
<reference evidence="1" key="2">
    <citation type="submission" date="2025-09" db="UniProtKB">
        <authorList>
            <consortium name="Ensembl"/>
        </authorList>
    </citation>
    <scope>IDENTIFICATION</scope>
</reference>
<dbReference type="AlphaFoldDB" id="A0A7M4EGD2"/>
<organism evidence="1 2">
    <name type="scientific">Crocodylus porosus</name>
    <name type="common">Saltwater crocodile</name>
    <name type="synonym">Estuarine crocodile</name>
    <dbReference type="NCBI Taxonomy" id="8502"/>
    <lineage>
        <taxon>Eukaryota</taxon>
        <taxon>Metazoa</taxon>
        <taxon>Chordata</taxon>
        <taxon>Craniata</taxon>
        <taxon>Vertebrata</taxon>
        <taxon>Euteleostomi</taxon>
        <taxon>Archelosauria</taxon>
        <taxon>Archosauria</taxon>
        <taxon>Crocodylia</taxon>
        <taxon>Longirostres</taxon>
        <taxon>Crocodylidae</taxon>
        <taxon>Crocodylus</taxon>
    </lineage>
</organism>
<dbReference type="PANTHER" id="PTHR28660:SF1">
    <property type="entry name" value="COILED-COIL DOMAIN-CONTAINING PROTEIN 73"/>
    <property type="match status" value="1"/>
</dbReference>
<evidence type="ECO:0000313" key="1">
    <source>
        <dbReference type="Ensembl" id="ENSCPRP00005009432.1"/>
    </source>
</evidence>
<dbReference type="InterPro" id="IPR031650">
    <property type="entry name" value="CCDC73"/>
</dbReference>
<evidence type="ECO:0008006" key="3">
    <source>
        <dbReference type="Google" id="ProtNLM"/>
    </source>
</evidence>
<proteinExistence type="predicted"/>
<sequence>MDKDFQTKKPVYTFQSSSETLFSIQLLDFKTSLLEAVEELRLRRDAEIHYEDQINKIVLEKQELEWQKETLQHQTETSNKQHKEAMAAYKKQGKYQLVVETKEKEIDGLKEILKTLQISNYTLQKKLNEMVSNCKNYITVEERLQEFLP</sequence>
<reference evidence="1" key="1">
    <citation type="submission" date="2025-08" db="UniProtKB">
        <authorList>
            <consortium name="Ensembl"/>
        </authorList>
    </citation>
    <scope>IDENTIFICATION</scope>
</reference>
<evidence type="ECO:0000313" key="2">
    <source>
        <dbReference type="Proteomes" id="UP000594220"/>
    </source>
</evidence>
<dbReference type="Proteomes" id="UP000594220">
    <property type="component" value="Unplaced"/>
</dbReference>
<dbReference type="Ensembl" id="ENSCPRT00005011100.1">
    <property type="protein sequence ID" value="ENSCPRP00005009432.1"/>
    <property type="gene ID" value="ENSCPRG00005006698.1"/>
</dbReference>
<dbReference type="GeneTree" id="ENSGT00940000164881"/>
<dbReference type="PANTHER" id="PTHR28660">
    <property type="entry name" value="COILED-COIL DOMAIN-CONTAINING PROTEIN 73"/>
    <property type="match status" value="1"/>
</dbReference>